<comment type="similarity">
    <text evidence="5">Belongs to the AB hydrolase superfamily. Carboxylesterase BioH family.</text>
</comment>
<feature type="active site" evidence="5">
    <location>
        <position position="235"/>
    </location>
</feature>
<comment type="caution">
    <text evidence="5">Lacks conserved residue(s) required for the propagation of feature annotation.</text>
</comment>
<reference evidence="8" key="2">
    <citation type="submission" date="2015-08" db="EMBL/GenBank/DDBJ databases">
        <title>Complete DNA Sequence of Pseudomonas syringae pv. actinidiae, the Causal Agent of Kiwifruit Canker Disease.</title>
        <authorList>
            <person name="Rikkerink E.H.A."/>
            <person name="Fineran P.C."/>
        </authorList>
    </citation>
    <scope>NUCLEOTIDE SEQUENCE</scope>
    <source>
        <strain evidence="8">SkMP5</strain>
    </source>
</reference>
<organism evidence="8">
    <name type="scientific">Mizugakiibacter sediminis</name>
    <dbReference type="NCBI Taxonomy" id="1475481"/>
    <lineage>
        <taxon>Bacteria</taxon>
        <taxon>Pseudomonadati</taxon>
        <taxon>Pseudomonadota</taxon>
        <taxon>Gammaproteobacteria</taxon>
        <taxon>Lysobacterales</taxon>
        <taxon>Rhodanobacteraceae</taxon>
        <taxon>Mizugakiibacter</taxon>
    </lineage>
</organism>
<comment type="catalytic activity">
    <reaction evidence="5">
        <text>6-carboxyhexanoyl-[ACP] methyl ester + H2O = 6-carboxyhexanoyl-[ACP] + methanol + H(+)</text>
        <dbReference type="Rhea" id="RHEA:42700"/>
        <dbReference type="Rhea" id="RHEA-COMP:9955"/>
        <dbReference type="Rhea" id="RHEA-COMP:10186"/>
        <dbReference type="ChEBI" id="CHEBI:15377"/>
        <dbReference type="ChEBI" id="CHEBI:15378"/>
        <dbReference type="ChEBI" id="CHEBI:17790"/>
        <dbReference type="ChEBI" id="CHEBI:78846"/>
        <dbReference type="ChEBI" id="CHEBI:82735"/>
        <dbReference type="EC" id="3.1.1.85"/>
    </reaction>
</comment>
<dbReference type="Proteomes" id="UP000253740">
    <property type="component" value="Unassembled WGS sequence"/>
</dbReference>
<dbReference type="InterPro" id="IPR029058">
    <property type="entry name" value="AB_hydrolase_fold"/>
</dbReference>
<protein>
    <recommendedName>
        <fullName evidence="5">Pimeloyl-[acyl-carrier protein] methyl ester esterase</fullName>
        <ecNumber evidence="5">3.1.1.85</ecNumber>
    </recommendedName>
    <alternativeName>
        <fullName evidence="5">Biotin synthesis protein BioH</fullName>
    </alternativeName>
    <alternativeName>
        <fullName evidence="5">Carboxylesterase BioH</fullName>
    </alternativeName>
</protein>
<accession>A0A0K8QMG1</accession>
<evidence type="ECO:0000259" key="6">
    <source>
        <dbReference type="Pfam" id="PF12697"/>
    </source>
</evidence>
<keyword evidence="9" id="KW-1185">Reference proteome</keyword>
<feature type="binding site" evidence="5">
    <location>
        <begin position="82"/>
        <end position="83"/>
    </location>
    <ligand>
        <name>substrate</name>
    </ligand>
</feature>
<feature type="active site" evidence="5">
    <location>
        <position position="208"/>
    </location>
</feature>
<feature type="active site" description="Nucleophile" evidence="5">
    <location>
        <position position="82"/>
    </location>
</feature>
<feature type="binding site" evidence="5">
    <location>
        <position position="22"/>
    </location>
    <ligand>
        <name>substrate</name>
    </ligand>
</feature>
<comment type="function">
    <text evidence="5">The physiological role of BioH is to remove the methyl group introduced by BioC when the pimeloyl moiety is complete. It allows to synthesize pimeloyl-ACP via the fatty acid synthetic pathway through the hydrolysis of the ester bonds of pimeloyl-ACP esters.</text>
</comment>
<dbReference type="EMBL" id="DF970185">
    <property type="protein sequence ID" value="GAP66064.1"/>
    <property type="molecule type" value="Genomic_DNA"/>
</dbReference>
<dbReference type="GO" id="GO:0090499">
    <property type="term" value="F:pimelyl-[acyl-carrier protein] methyl ester esterase activity"/>
    <property type="evidence" value="ECO:0007669"/>
    <property type="project" value="UniProtKB-EC"/>
</dbReference>
<dbReference type="OrthoDB" id="9780744at2"/>
<feature type="domain" description="AB hydrolase-1" evidence="6">
    <location>
        <begin position="16"/>
        <end position="248"/>
    </location>
</feature>
<keyword evidence="1 5" id="KW-0719">Serine esterase</keyword>
<dbReference type="HAMAP" id="MF_01260">
    <property type="entry name" value="Carboxylester"/>
    <property type="match status" value="1"/>
</dbReference>
<reference evidence="7" key="1">
    <citation type="submission" date="2015-03" db="EMBL/GenBank/DDBJ databases">
        <title>Draft genome sequence of Mizugakiibacter sediminis skMP5.</title>
        <authorList>
            <person name="Watanabe T."/>
            <person name="Kojima H."/>
            <person name="Fukui M."/>
        </authorList>
    </citation>
    <scope>NUCLEOTIDE SEQUENCE</scope>
    <source>
        <strain evidence="7">SkMP5</strain>
    </source>
</reference>
<evidence type="ECO:0000256" key="1">
    <source>
        <dbReference type="ARBA" id="ARBA00022487"/>
    </source>
</evidence>
<dbReference type="InterPro" id="IPR050266">
    <property type="entry name" value="AB_hydrolase_sf"/>
</dbReference>
<dbReference type="RefSeq" id="WP_062536396.1">
    <property type="nucleotide sequence ID" value="NZ_DF970185.1"/>
</dbReference>
<dbReference type="GO" id="GO:0016020">
    <property type="term" value="C:membrane"/>
    <property type="evidence" value="ECO:0007669"/>
    <property type="project" value="TreeGrafter"/>
</dbReference>
<proteinExistence type="inferred from homology"/>
<keyword evidence="2 5" id="KW-0963">Cytoplasm</keyword>
<dbReference type="NCBIfam" id="TIGR01738">
    <property type="entry name" value="bioH"/>
    <property type="match status" value="1"/>
</dbReference>
<keyword evidence="4 5" id="KW-0378">Hydrolase</keyword>
<dbReference type="SUPFAM" id="SSF53474">
    <property type="entry name" value="alpha/beta-Hydrolases"/>
    <property type="match status" value="1"/>
</dbReference>
<evidence type="ECO:0000256" key="2">
    <source>
        <dbReference type="ARBA" id="ARBA00022490"/>
    </source>
</evidence>
<dbReference type="STRING" id="1475481.GCA_000953855_01384"/>
<dbReference type="InterPro" id="IPR010076">
    <property type="entry name" value="BioH"/>
</dbReference>
<dbReference type="EMBL" id="DF952383">
    <property type="protein sequence ID" value="GAN45729.1"/>
    <property type="molecule type" value="Genomic_DNA"/>
</dbReference>
<dbReference type="PANTHER" id="PTHR43798:SF31">
    <property type="entry name" value="AB HYDROLASE SUPERFAMILY PROTEIN YCLE"/>
    <property type="match status" value="1"/>
</dbReference>
<evidence type="ECO:0000313" key="7">
    <source>
        <dbReference type="EMBL" id="GAN45729.1"/>
    </source>
</evidence>
<dbReference type="GO" id="GO:0005737">
    <property type="term" value="C:cytoplasm"/>
    <property type="evidence" value="ECO:0007669"/>
    <property type="project" value="UniProtKB-SubCell"/>
</dbReference>
<comment type="pathway">
    <text evidence="5">Cofactor biosynthesis; biotin biosynthesis.</text>
</comment>
<dbReference type="Gene3D" id="3.40.50.1820">
    <property type="entry name" value="alpha/beta hydrolase"/>
    <property type="match status" value="1"/>
</dbReference>
<keyword evidence="3 5" id="KW-0093">Biotin biosynthesis</keyword>
<evidence type="ECO:0000313" key="9">
    <source>
        <dbReference type="Proteomes" id="UP000253740"/>
    </source>
</evidence>
<feature type="binding site" evidence="5">
    <location>
        <position position="235"/>
    </location>
    <ligand>
        <name>substrate</name>
    </ligand>
</feature>
<dbReference type="UniPathway" id="UPA00078"/>
<evidence type="ECO:0000256" key="4">
    <source>
        <dbReference type="ARBA" id="ARBA00022801"/>
    </source>
</evidence>
<evidence type="ECO:0000313" key="8">
    <source>
        <dbReference type="EMBL" id="GAP66064.1"/>
    </source>
</evidence>
<evidence type="ECO:0000256" key="5">
    <source>
        <dbReference type="HAMAP-Rule" id="MF_01260"/>
    </source>
</evidence>
<evidence type="ECO:0000256" key="3">
    <source>
        <dbReference type="ARBA" id="ARBA00022756"/>
    </source>
</evidence>
<sequence>MPELFIEKRGRGAAQVVLIHGWAMHGGVFAPLVTALEARCTLHVVDLPGHGRSRDCGLPLEAGACARLIAARTPPALWLGWSLGGLVALTAALEHAQQVRALAMLCASPRFARGEDWPHGVEREVIAQLGRDLDRDYRGTLERFLALETLGSERAREELRQLRADLYARGEPDPRVLHEGLAMLDATDLRARLPELTRPSAWIAGRRDRLIPWAGMAWSAEQCEGGFACLEHAGHAPFLGYADAVVEALEPLLAEAA</sequence>
<comment type="subcellular location">
    <subcellularLocation>
        <location evidence="5">Cytoplasm</location>
    </subcellularLocation>
</comment>
<dbReference type="PANTHER" id="PTHR43798">
    <property type="entry name" value="MONOACYLGLYCEROL LIPASE"/>
    <property type="match status" value="1"/>
</dbReference>
<name>A0A0K8QMG1_9GAMM</name>
<gene>
    <name evidence="5" type="primary">bioH</name>
    <name evidence="7" type="ORF">MBSD_2282</name>
    <name evidence="8" type="ORF">MBSD_n1366</name>
</gene>
<dbReference type="EC" id="3.1.1.85" evidence="5"/>
<comment type="subunit">
    <text evidence="5">Monomer.</text>
</comment>
<dbReference type="InterPro" id="IPR000073">
    <property type="entry name" value="AB_hydrolase_1"/>
</dbReference>
<dbReference type="Pfam" id="PF12697">
    <property type="entry name" value="Abhydrolase_6"/>
    <property type="match status" value="1"/>
</dbReference>
<dbReference type="GO" id="GO:0009102">
    <property type="term" value="P:biotin biosynthetic process"/>
    <property type="evidence" value="ECO:0007669"/>
    <property type="project" value="UniProtKB-UniRule"/>
</dbReference>
<dbReference type="AlphaFoldDB" id="A0A0K8QMG1"/>
<dbReference type="HOGENOM" id="CLU_020336_12_2_6"/>